<dbReference type="Pfam" id="PF12836">
    <property type="entry name" value="HHH_3"/>
    <property type="match status" value="1"/>
</dbReference>
<evidence type="ECO:0000256" key="1">
    <source>
        <dbReference type="SAM" id="MobiDB-lite"/>
    </source>
</evidence>
<evidence type="ECO:0000313" key="4">
    <source>
        <dbReference type="EMBL" id="MDK2125564.1"/>
    </source>
</evidence>
<feature type="region of interest" description="Disordered" evidence="1">
    <location>
        <begin position="80"/>
        <end position="106"/>
    </location>
</feature>
<evidence type="ECO:0000313" key="5">
    <source>
        <dbReference type="Proteomes" id="UP001172778"/>
    </source>
</evidence>
<dbReference type="PANTHER" id="PTHR21180">
    <property type="entry name" value="ENDONUCLEASE/EXONUCLEASE/PHOSPHATASE FAMILY DOMAIN-CONTAINING PROTEIN 1"/>
    <property type="match status" value="1"/>
</dbReference>
<dbReference type="PANTHER" id="PTHR21180:SF32">
    <property type="entry name" value="ENDONUCLEASE_EXONUCLEASE_PHOSPHATASE FAMILY DOMAIN-CONTAINING PROTEIN 1"/>
    <property type="match status" value="1"/>
</dbReference>
<dbReference type="RefSeq" id="WP_284101875.1">
    <property type="nucleotide sequence ID" value="NZ_JARRAF010000020.1"/>
</dbReference>
<feature type="chain" id="PRO_5045604943" evidence="2">
    <location>
        <begin position="20"/>
        <end position="106"/>
    </location>
</feature>
<dbReference type="InterPro" id="IPR003583">
    <property type="entry name" value="Hlx-hairpin-Hlx_DNA-bd_motif"/>
</dbReference>
<feature type="compositionally biased region" description="Low complexity" evidence="1">
    <location>
        <begin position="84"/>
        <end position="94"/>
    </location>
</feature>
<dbReference type="Gene3D" id="1.10.150.320">
    <property type="entry name" value="Photosystem II 12 kDa extrinsic protein"/>
    <property type="match status" value="1"/>
</dbReference>
<protein>
    <submittedName>
        <fullName evidence="4">Helix-hairpin-helix domain-containing protein</fullName>
    </submittedName>
</protein>
<accession>A0ABT7DZY5</accession>
<keyword evidence="2" id="KW-0732">Signal</keyword>
<dbReference type="Proteomes" id="UP001172778">
    <property type="component" value="Unassembled WGS sequence"/>
</dbReference>
<gene>
    <name evidence="4" type="ORF">PZA18_16030</name>
</gene>
<sequence>MKRYFLGIVALLVSSFAFAVVNINTATQAELESLKGIGPEKAKAIIEYRTKNGAFKTVDDLDKVKGIGKATLDKLRPDISVGGAAAKPAPAAAKPADKKAPEPKKQ</sequence>
<keyword evidence="5" id="KW-1185">Reference proteome</keyword>
<dbReference type="SUPFAM" id="SSF47781">
    <property type="entry name" value="RuvA domain 2-like"/>
    <property type="match status" value="1"/>
</dbReference>
<feature type="compositionally biased region" description="Basic and acidic residues" evidence="1">
    <location>
        <begin position="95"/>
        <end position="106"/>
    </location>
</feature>
<dbReference type="EMBL" id="JARRAF010000020">
    <property type="protein sequence ID" value="MDK2125564.1"/>
    <property type="molecule type" value="Genomic_DNA"/>
</dbReference>
<proteinExistence type="predicted"/>
<dbReference type="SMART" id="SM00278">
    <property type="entry name" value="HhH1"/>
    <property type="match status" value="2"/>
</dbReference>
<dbReference type="InterPro" id="IPR051675">
    <property type="entry name" value="Endo/Exo/Phosphatase_dom_1"/>
</dbReference>
<feature type="domain" description="Helix-hairpin-helix DNA-binding motif class 1" evidence="3">
    <location>
        <begin position="59"/>
        <end position="78"/>
    </location>
</feature>
<feature type="signal peptide" evidence="2">
    <location>
        <begin position="1"/>
        <end position="19"/>
    </location>
</feature>
<dbReference type="InterPro" id="IPR004509">
    <property type="entry name" value="Competence_ComEA_HhH"/>
</dbReference>
<feature type="domain" description="Helix-hairpin-helix DNA-binding motif class 1" evidence="3">
    <location>
        <begin position="29"/>
        <end position="48"/>
    </location>
</feature>
<reference evidence="4" key="1">
    <citation type="submission" date="2023-03" db="EMBL/GenBank/DDBJ databases">
        <title>Chitinimonas shenzhenensis gen. nov., sp. nov., a novel member of family Burkholderiaceae isolated from activated sludge collected in Shen Zhen, China.</title>
        <authorList>
            <person name="Wang X."/>
        </authorList>
    </citation>
    <scope>NUCLEOTIDE SEQUENCE</scope>
    <source>
        <strain evidence="4">DQS-5</strain>
    </source>
</reference>
<organism evidence="4 5">
    <name type="scientific">Parachitinimonas caeni</name>
    <dbReference type="NCBI Taxonomy" id="3031301"/>
    <lineage>
        <taxon>Bacteria</taxon>
        <taxon>Pseudomonadati</taxon>
        <taxon>Pseudomonadota</taxon>
        <taxon>Betaproteobacteria</taxon>
        <taxon>Neisseriales</taxon>
        <taxon>Chitinibacteraceae</taxon>
        <taxon>Parachitinimonas</taxon>
    </lineage>
</organism>
<comment type="caution">
    <text evidence="4">The sequence shown here is derived from an EMBL/GenBank/DDBJ whole genome shotgun (WGS) entry which is preliminary data.</text>
</comment>
<name>A0ABT7DZY5_9NEIS</name>
<evidence type="ECO:0000256" key="2">
    <source>
        <dbReference type="SAM" id="SignalP"/>
    </source>
</evidence>
<dbReference type="NCBIfam" id="TIGR00426">
    <property type="entry name" value="competence protein ComEA helix-hairpin-helix repeat region"/>
    <property type="match status" value="1"/>
</dbReference>
<evidence type="ECO:0000259" key="3">
    <source>
        <dbReference type="SMART" id="SM00278"/>
    </source>
</evidence>
<dbReference type="InterPro" id="IPR010994">
    <property type="entry name" value="RuvA_2-like"/>
</dbReference>